<dbReference type="NCBIfam" id="TIGR00724">
    <property type="entry name" value="urea_amlyse_rel"/>
    <property type="match status" value="1"/>
</dbReference>
<dbReference type="GO" id="GO:0016787">
    <property type="term" value="F:hydrolase activity"/>
    <property type="evidence" value="ECO:0007669"/>
    <property type="project" value="UniProtKB-KW"/>
</dbReference>
<keyword evidence="6" id="KW-1185">Reference proteome</keyword>
<evidence type="ECO:0000256" key="2">
    <source>
        <dbReference type="ARBA" id="ARBA00022801"/>
    </source>
</evidence>
<dbReference type="Gene3D" id="2.40.100.10">
    <property type="entry name" value="Cyclophilin-like"/>
    <property type="match status" value="1"/>
</dbReference>
<feature type="domain" description="Carboxyltransferase" evidence="4">
    <location>
        <begin position="24"/>
        <end position="317"/>
    </location>
</feature>
<sequence>MRIKIINPGILSTIQDQGRFGYLSQAVPVSGAMDKLAAQVANAAVGNNAGDAVIEFTYAGASFTAETDVLIAYSGSGGTFICNNRLVPAGRPVFIPAGRSVQLMNDPSCRRIFLAITGGWKVPPVLGSRSTYLPAALGGYQGRRLKAGDILESEGECTEISRKILRRFSGTRLNYPGWHIARQQFVNGRANRIRVIASREYDWFKESSLRTFLSKPYVIGLRSNRMGYFLDGPVLEKLQPGELLSTAVTPGTIQVSNDGTPVLLMADCQTTGGYPRIAAVASIDLSFCGQLYPGDTIYFTLISRREAEILYLERQKSLDQLRASVEYKFS</sequence>
<evidence type="ECO:0000259" key="4">
    <source>
        <dbReference type="SMART" id="SM00797"/>
    </source>
</evidence>
<dbReference type="Proteomes" id="UP000451233">
    <property type="component" value="Unassembled WGS sequence"/>
</dbReference>
<dbReference type="AlphaFoldDB" id="A0A7K1Y224"/>
<dbReference type="PANTHER" id="PTHR43309">
    <property type="entry name" value="5-OXOPROLINASE SUBUNIT C"/>
    <property type="match status" value="1"/>
</dbReference>
<protein>
    <submittedName>
        <fullName evidence="5">5-oxoprolinase/urea amidolyase family protein</fullName>
    </submittedName>
</protein>
<dbReference type="SMART" id="SM00797">
    <property type="entry name" value="AHS2"/>
    <property type="match status" value="1"/>
</dbReference>
<evidence type="ECO:0000313" key="6">
    <source>
        <dbReference type="Proteomes" id="UP000451233"/>
    </source>
</evidence>
<name>A0A7K1Y224_9SPHI</name>
<keyword evidence="3" id="KW-0067">ATP-binding</keyword>
<evidence type="ECO:0000256" key="1">
    <source>
        <dbReference type="ARBA" id="ARBA00022741"/>
    </source>
</evidence>
<evidence type="ECO:0000313" key="5">
    <source>
        <dbReference type="EMBL" id="MXV17310.1"/>
    </source>
</evidence>
<keyword evidence="5" id="KW-0456">Lyase</keyword>
<reference evidence="5 6" key="1">
    <citation type="submission" date="2019-11" db="EMBL/GenBank/DDBJ databases">
        <title>Pedobacter sp. HMF7056 Genome sequencing and assembly.</title>
        <authorList>
            <person name="Kang H."/>
            <person name="Kim H."/>
            <person name="Joh K."/>
        </authorList>
    </citation>
    <scope>NUCLEOTIDE SEQUENCE [LARGE SCALE GENOMIC DNA]</scope>
    <source>
        <strain evidence="5 6">HMF7056</strain>
    </source>
</reference>
<dbReference type="SUPFAM" id="SSF50891">
    <property type="entry name" value="Cyclophilin-like"/>
    <property type="match status" value="1"/>
</dbReference>
<dbReference type="InterPro" id="IPR003778">
    <property type="entry name" value="CT_A_B"/>
</dbReference>
<comment type="caution">
    <text evidence="5">The sequence shown here is derived from an EMBL/GenBank/DDBJ whole genome shotgun (WGS) entry which is preliminary data.</text>
</comment>
<proteinExistence type="predicted"/>
<dbReference type="Pfam" id="PF02626">
    <property type="entry name" value="CT_A_B"/>
    <property type="match status" value="1"/>
</dbReference>
<evidence type="ECO:0000256" key="3">
    <source>
        <dbReference type="ARBA" id="ARBA00022840"/>
    </source>
</evidence>
<dbReference type="GO" id="GO:0005524">
    <property type="term" value="F:ATP binding"/>
    <property type="evidence" value="ECO:0007669"/>
    <property type="project" value="UniProtKB-KW"/>
</dbReference>
<accession>A0A7K1Y224</accession>
<keyword evidence="2" id="KW-0378">Hydrolase</keyword>
<dbReference type="PANTHER" id="PTHR43309:SF3">
    <property type="entry name" value="5-OXOPROLINASE SUBUNIT C"/>
    <property type="match status" value="1"/>
</dbReference>
<dbReference type="EMBL" id="WVHS01000004">
    <property type="protein sequence ID" value="MXV17310.1"/>
    <property type="molecule type" value="Genomic_DNA"/>
</dbReference>
<dbReference type="GO" id="GO:0016829">
    <property type="term" value="F:lyase activity"/>
    <property type="evidence" value="ECO:0007669"/>
    <property type="project" value="UniProtKB-KW"/>
</dbReference>
<dbReference type="InterPro" id="IPR029000">
    <property type="entry name" value="Cyclophilin-like_dom_sf"/>
</dbReference>
<gene>
    <name evidence="5" type="ORF">GS398_18580</name>
</gene>
<keyword evidence="1" id="KW-0547">Nucleotide-binding</keyword>
<dbReference type="InterPro" id="IPR052708">
    <property type="entry name" value="PxpC"/>
</dbReference>
<organism evidence="5 6">
    <name type="scientific">Hufsiella ginkgonis</name>
    <dbReference type="NCBI Taxonomy" id="2695274"/>
    <lineage>
        <taxon>Bacteria</taxon>
        <taxon>Pseudomonadati</taxon>
        <taxon>Bacteroidota</taxon>
        <taxon>Sphingobacteriia</taxon>
        <taxon>Sphingobacteriales</taxon>
        <taxon>Sphingobacteriaceae</taxon>
        <taxon>Hufsiella</taxon>
    </lineage>
</organism>